<sequence length="287" mass="31087">MNRNDLERVLTVCRGAARDAGTLVMKGYRRRPVIEHKGAVDLVTSFDRESELLLRDRLTTELPFPVIGEEGGGTLVQGQPVFYVDPIDGTTNFAHGHPFWCIAIGLIENGVPVFGVVVAPALGLEWFGFVATDGEAVAMRRAWGPANVEGAEGEPCKVSVTDRLEDSLLATGFPYDRKTSSDNNFDAFVAIKKKCQAVRRCGSATLDLCLVADGTYEGYWERKLRPWDFVGGSAIVRASGGRVTDYDGREDYVSTGHVIATNGAIHQQLIDQLALVVPGSMTLPGQG</sequence>
<dbReference type="GO" id="GO:0008934">
    <property type="term" value="F:inositol monophosphate 1-phosphatase activity"/>
    <property type="evidence" value="ECO:0007669"/>
    <property type="project" value="InterPro"/>
</dbReference>
<dbReference type="SUPFAM" id="SSF56655">
    <property type="entry name" value="Carbohydrate phosphatase"/>
    <property type="match status" value="1"/>
</dbReference>
<evidence type="ECO:0000256" key="4">
    <source>
        <dbReference type="ARBA" id="ARBA00022801"/>
    </source>
</evidence>
<dbReference type="PROSITE" id="PS00629">
    <property type="entry name" value="IMP_1"/>
    <property type="match status" value="1"/>
</dbReference>
<dbReference type="PANTHER" id="PTHR20854:SF4">
    <property type="entry name" value="INOSITOL-1-MONOPHOSPHATASE-RELATED"/>
    <property type="match status" value="1"/>
</dbReference>
<dbReference type="PATRIC" id="fig|1391654.3.peg.2904"/>
<dbReference type="KEGG" id="llu:AKJ09_02871"/>
<dbReference type="AlphaFoldDB" id="A0A0K1PRR9"/>
<reference evidence="8 9" key="1">
    <citation type="submission" date="2015-08" db="EMBL/GenBank/DDBJ databases">
        <authorList>
            <person name="Babu N.S."/>
            <person name="Beckwith C.J."/>
            <person name="Beseler K.G."/>
            <person name="Brison A."/>
            <person name="Carone J.V."/>
            <person name="Caskin T.P."/>
            <person name="Diamond M."/>
            <person name="Durham M.E."/>
            <person name="Foxe J.M."/>
            <person name="Go M."/>
            <person name="Henderson B.A."/>
            <person name="Jones I.B."/>
            <person name="McGettigan J.A."/>
            <person name="Micheletti S.J."/>
            <person name="Nasrallah M.E."/>
            <person name="Ortiz D."/>
            <person name="Piller C.R."/>
            <person name="Privatt S.R."/>
            <person name="Schneider S.L."/>
            <person name="Sharp S."/>
            <person name="Smith T.C."/>
            <person name="Stanton J.D."/>
            <person name="Ullery H.E."/>
            <person name="Wilson R.J."/>
            <person name="Serrano M.G."/>
            <person name="Buck G."/>
            <person name="Lee V."/>
            <person name="Wang Y."/>
            <person name="Carvalho R."/>
            <person name="Voegtly L."/>
            <person name="Shi R."/>
            <person name="Duckworth R."/>
            <person name="Johnson A."/>
            <person name="Loviza R."/>
            <person name="Walstead R."/>
            <person name="Shah Z."/>
            <person name="Kiflezghi M."/>
            <person name="Wade K."/>
            <person name="Ball S.L."/>
            <person name="Bradley K.W."/>
            <person name="Asai D.J."/>
            <person name="Bowman C.A."/>
            <person name="Russell D.A."/>
            <person name="Pope W.H."/>
            <person name="Jacobs-Sera D."/>
            <person name="Hendrix R.W."/>
            <person name="Hatfull G.F."/>
        </authorList>
    </citation>
    <scope>NUCLEOTIDE SEQUENCE [LARGE SCALE GENOMIC DNA]</scope>
    <source>
        <strain evidence="8 9">DSM 27648</strain>
    </source>
</reference>
<dbReference type="GO" id="GO:0006020">
    <property type="term" value="P:inositol metabolic process"/>
    <property type="evidence" value="ECO:0007669"/>
    <property type="project" value="TreeGrafter"/>
</dbReference>
<protein>
    <recommendedName>
        <fullName evidence="7">Inositol-1-monophosphatase</fullName>
        <ecNumber evidence="7">3.1.3.25</ecNumber>
    </recommendedName>
</protein>
<evidence type="ECO:0000256" key="7">
    <source>
        <dbReference type="RuleBase" id="RU364068"/>
    </source>
</evidence>
<accession>A0A0K1PRR9</accession>
<dbReference type="InterPro" id="IPR033942">
    <property type="entry name" value="IMPase"/>
</dbReference>
<evidence type="ECO:0000256" key="1">
    <source>
        <dbReference type="ARBA" id="ARBA00001033"/>
    </source>
</evidence>
<feature type="binding site" evidence="6">
    <location>
        <position position="228"/>
    </location>
    <ligand>
        <name>Mg(2+)</name>
        <dbReference type="ChEBI" id="CHEBI:18420"/>
        <label>1</label>
        <note>catalytic</note>
    </ligand>
</feature>
<dbReference type="PRINTS" id="PR00377">
    <property type="entry name" value="IMPHPHTASES"/>
</dbReference>
<keyword evidence="4 7" id="KW-0378">Hydrolase</keyword>
<dbReference type="EC" id="3.1.3.25" evidence="7"/>
<comment type="similarity">
    <text evidence="7">Belongs to the inositol monophosphatase superfamily.</text>
</comment>
<evidence type="ECO:0000256" key="6">
    <source>
        <dbReference type="PIRSR" id="PIRSR600760-2"/>
    </source>
</evidence>
<feature type="binding site" evidence="6">
    <location>
        <position position="85"/>
    </location>
    <ligand>
        <name>Mg(2+)</name>
        <dbReference type="ChEBI" id="CHEBI:18420"/>
        <label>1</label>
        <note>catalytic</note>
    </ligand>
</feature>
<dbReference type="CDD" id="cd01639">
    <property type="entry name" value="IMPase"/>
    <property type="match status" value="1"/>
</dbReference>
<evidence type="ECO:0000256" key="3">
    <source>
        <dbReference type="ARBA" id="ARBA00022723"/>
    </source>
</evidence>
<comment type="catalytic activity">
    <reaction evidence="1 7">
        <text>a myo-inositol phosphate + H2O = myo-inositol + phosphate</text>
        <dbReference type="Rhea" id="RHEA:24056"/>
        <dbReference type="ChEBI" id="CHEBI:15377"/>
        <dbReference type="ChEBI" id="CHEBI:17268"/>
        <dbReference type="ChEBI" id="CHEBI:43474"/>
        <dbReference type="ChEBI" id="CHEBI:84139"/>
        <dbReference type="EC" id="3.1.3.25"/>
    </reaction>
</comment>
<name>A0A0K1PRR9_9BACT</name>
<organism evidence="8 9">
    <name type="scientific">Labilithrix luteola</name>
    <dbReference type="NCBI Taxonomy" id="1391654"/>
    <lineage>
        <taxon>Bacteria</taxon>
        <taxon>Pseudomonadati</taxon>
        <taxon>Myxococcota</taxon>
        <taxon>Polyangia</taxon>
        <taxon>Polyangiales</taxon>
        <taxon>Labilitrichaceae</taxon>
        <taxon>Labilithrix</taxon>
    </lineage>
</organism>
<dbReference type="GO" id="GO:0046872">
    <property type="term" value="F:metal ion binding"/>
    <property type="evidence" value="ECO:0007669"/>
    <property type="project" value="UniProtKB-KW"/>
</dbReference>
<gene>
    <name evidence="8" type="ORF">AKJ09_02871</name>
</gene>
<dbReference type="InterPro" id="IPR020583">
    <property type="entry name" value="Inositol_monoP_metal-BS"/>
</dbReference>
<dbReference type="PANTHER" id="PTHR20854">
    <property type="entry name" value="INOSITOL MONOPHOSPHATASE"/>
    <property type="match status" value="1"/>
</dbReference>
<evidence type="ECO:0000313" key="9">
    <source>
        <dbReference type="Proteomes" id="UP000064967"/>
    </source>
</evidence>
<keyword evidence="5 6" id="KW-0460">Magnesium</keyword>
<evidence type="ECO:0000313" key="8">
    <source>
        <dbReference type="EMBL" id="AKU96207.1"/>
    </source>
</evidence>
<dbReference type="Proteomes" id="UP000064967">
    <property type="component" value="Chromosome"/>
</dbReference>
<dbReference type="GO" id="GO:0007165">
    <property type="term" value="P:signal transduction"/>
    <property type="evidence" value="ECO:0007669"/>
    <property type="project" value="TreeGrafter"/>
</dbReference>
<dbReference type="EMBL" id="CP012333">
    <property type="protein sequence ID" value="AKU96207.1"/>
    <property type="molecule type" value="Genomic_DNA"/>
</dbReference>
<dbReference type="Gene3D" id="3.40.190.80">
    <property type="match status" value="1"/>
</dbReference>
<feature type="binding site" evidence="6">
    <location>
        <position position="69"/>
    </location>
    <ligand>
        <name>Mg(2+)</name>
        <dbReference type="ChEBI" id="CHEBI:18420"/>
        <label>1</label>
        <note>catalytic</note>
    </ligand>
</feature>
<evidence type="ECO:0000256" key="5">
    <source>
        <dbReference type="ARBA" id="ARBA00022842"/>
    </source>
</evidence>
<feature type="binding site" evidence="6">
    <location>
        <position position="87"/>
    </location>
    <ligand>
        <name>Mg(2+)</name>
        <dbReference type="ChEBI" id="CHEBI:18420"/>
        <label>1</label>
        <note>catalytic</note>
    </ligand>
</feature>
<dbReference type="InterPro" id="IPR000760">
    <property type="entry name" value="Inositol_monophosphatase-like"/>
</dbReference>
<feature type="binding site" evidence="6">
    <location>
        <position position="88"/>
    </location>
    <ligand>
        <name>Mg(2+)</name>
        <dbReference type="ChEBI" id="CHEBI:18420"/>
        <label>1</label>
        <note>catalytic</note>
    </ligand>
</feature>
<dbReference type="RefSeq" id="WP_146647527.1">
    <property type="nucleotide sequence ID" value="NZ_CP012333.1"/>
</dbReference>
<comment type="cofactor">
    <cofactor evidence="2 6 7">
        <name>Mg(2+)</name>
        <dbReference type="ChEBI" id="CHEBI:18420"/>
    </cofactor>
</comment>
<evidence type="ECO:0000256" key="2">
    <source>
        <dbReference type="ARBA" id="ARBA00001946"/>
    </source>
</evidence>
<keyword evidence="3 6" id="KW-0479">Metal-binding</keyword>
<keyword evidence="9" id="KW-1185">Reference proteome</keyword>
<proteinExistence type="inferred from homology"/>
<dbReference type="Gene3D" id="3.30.540.10">
    <property type="entry name" value="Fructose-1,6-Bisphosphatase, subunit A, domain 1"/>
    <property type="match status" value="1"/>
</dbReference>
<dbReference type="Pfam" id="PF00459">
    <property type="entry name" value="Inositol_P"/>
    <property type="match status" value="1"/>
</dbReference>
<dbReference type="OrthoDB" id="9785695at2"/>
<dbReference type="STRING" id="1391654.AKJ09_02871"/>